<dbReference type="InterPro" id="IPR006127">
    <property type="entry name" value="ZnuA-like"/>
</dbReference>
<dbReference type="GO" id="GO:0046872">
    <property type="term" value="F:metal ion binding"/>
    <property type="evidence" value="ECO:0007669"/>
    <property type="project" value="UniProtKB-KW"/>
</dbReference>
<accession>A0A6J6ES77</accession>
<keyword evidence="3" id="KW-0479">Metal-binding</keyword>
<sequence>MRSWMKSIGAALLVAFMAVGLYTIYINWTNSGDPANPNPTLTREGEMGKIKVVTSTNVWASVVEIVGGEWVEVTAIIDDPMQDPHSYEASARDQLAVSEADLVIANGGGYDDFLTQLVEASEGERIFLKLVEGEHIHAGEAHAGEAHSGEAHSEEGHGHEHGEEHGHEHGHDHEHGNEHIWYELEMVAKAADMIKESIIELRPESSAAVTEKYDFFISELANLEIRIEAVRERTQGTGFLATEGVGNLLLEDAGFTNQTPEALADAVEEETEVPATALKRAQDLIRNGLISVLVVNQQVTDQVSEQLERLAISEGVPVLKLSELITDPNQDYLDWMASILDQLQEAVY</sequence>
<dbReference type="Gene3D" id="3.40.50.1980">
    <property type="entry name" value="Nitrogenase molybdenum iron protein domain"/>
    <property type="match status" value="2"/>
</dbReference>
<dbReference type="GO" id="GO:0030313">
    <property type="term" value="C:cell envelope"/>
    <property type="evidence" value="ECO:0007669"/>
    <property type="project" value="UniProtKB-SubCell"/>
</dbReference>
<evidence type="ECO:0000256" key="3">
    <source>
        <dbReference type="ARBA" id="ARBA00022723"/>
    </source>
</evidence>
<feature type="region of interest" description="Disordered" evidence="5">
    <location>
        <begin position="142"/>
        <end position="174"/>
    </location>
</feature>
<keyword evidence="4" id="KW-0732">Signal</keyword>
<evidence type="ECO:0000313" key="6">
    <source>
        <dbReference type="EMBL" id="CAB4577724.1"/>
    </source>
</evidence>
<dbReference type="PANTHER" id="PTHR42953:SF1">
    <property type="entry name" value="METAL-BINDING PROTEIN HI_0362-RELATED"/>
    <property type="match status" value="1"/>
</dbReference>
<dbReference type="AlphaFoldDB" id="A0A6J6ES77"/>
<dbReference type="InterPro" id="IPR050492">
    <property type="entry name" value="Bact_metal-bind_prot9"/>
</dbReference>
<dbReference type="EMBL" id="CAEZTO010000034">
    <property type="protein sequence ID" value="CAB4577724.1"/>
    <property type="molecule type" value="Genomic_DNA"/>
</dbReference>
<reference evidence="6" key="1">
    <citation type="submission" date="2020-05" db="EMBL/GenBank/DDBJ databases">
        <authorList>
            <person name="Chiriac C."/>
            <person name="Salcher M."/>
            <person name="Ghai R."/>
            <person name="Kavagutti S V."/>
        </authorList>
    </citation>
    <scope>NUCLEOTIDE SEQUENCE</scope>
</reference>
<evidence type="ECO:0000256" key="2">
    <source>
        <dbReference type="ARBA" id="ARBA00022448"/>
    </source>
</evidence>
<dbReference type="GO" id="GO:0007155">
    <property type="term" value="P:cell adhesion"/>
    <property type="evidence" value="ECO:0007669"/>
    <property type="project" value="InterPro"/>
</dbReference>
<protein>
    <submittedName>
        <fullName evidence="6">Unannotated protein</fullName>
    </submittedName>
</protein>
<dbReference type="Pfam" id="PF01297">
    <property type="entry name" value="ZnuA"/>
    <property type="match status" value="1"/>
</dbReference>
<comment type="subcellular location">
    <subcellularLocation>
        <location evidence="1">Cell envelope</location>
    </subcellularLocation>
</comment>
<dbReference type="SUPFAM" id="SSF53807">
    <property type="entry name" value="Helical backbone' metal receptor"/>
    <property type="match status" value="1"/>
</dbReference>
<keyword evidence="2" id="KW-0813">Transport</keyword>
<evidence type="ECO:0000256" key="1">
    <source>
        <dbReference type="ARBA" id="ARBA00004196"/>
    </source>
</evidence>
<dbReference type="InterPro" id="IPR006128">
    <property type="entry name" value="Lipoprotein_PsaA-like"/>
</dbReference>
<dbReference type="PRINTS" id="PR00690">
    <property type="entry name" value="ADHESNFAMILY"/>
</dbReference>
<gene>
    <name evidence="6" type="ORF">UFOPK1693_01117</name>
</gene>
<evidence type="ECO:0000256" key="4">
    <source>
        <dbReference type="ARBA" id="ARBA00022729"/>
    </source>
</evidence>
<dbReference type="PANTHER" id="PTHR42953">
    <property type="entry name" value="HIGH-AFFINITY ZINC UPTAKE SYSTEM PROTEIN ZNUA-RELATED"/>
    <property type="match status" value="1"/>
</dbReference>
<organism evidence="6">
    <name type="scientific">freshwater metagenome</name>
    <dbReference type="NCBI Taxonomy" id="449393"/>
    <lineage>
        <taxon>unclassified sequences</taxon>
        <taxon>metagenomes</taxon>
        <taxon>ecological metagenomes</taxon>
    </lineage>
</organism>
<name>A0A6J6ES77_9ZZZZ</name>
<evidence type="ECO:0000256" key="5">
    <source>
        <dbReference type="SAM" id="MobiDB-lite"/>
    </source>
</evidence>
<proteinExistence type="predicted"/>
<dbReference type="GO" id="GO:0030001">
    <property type="term" value="P:metal ion transport"/>
    <property type="evidence" value="ECO:0007669"/>
    <property type="project" value="InterPro"/>
</dbReference>